<protein>
    <submittedName>
        <fullName evidence="1">Uncharacterized protein</fullName>
    </submittedName>
</protein>
<evidence type="ECO:0000313" key="1">
    <source>
        <dbReference type="EMBL" id="MEX5717811.1"/>
    </source>
</evidence>
<reference evidence="1 2" key="1">
    <citation type="submission" date="2024-06" db="EMBL/GenBank/DDBJ databases">
        <title>Draft genome sequence of Geodermatophilus badlandi, a novel member of the Geodermatophilaceae isolated from badland sedimentary rocks in the Red desert, Wyoming, USA.</title>
        <authorList>
            <person name="Ben Tekaya S."/>
            <person name="Nouioui I."/>
            <person name="Flores G.M."/>
            <person name="Shaal M.N."/>
            <person name="Bredoire F."/>
            <person name="Basile F."/>
            <person name="Van Diepen L."/>
            <person name="Ward N.L."/>
        </authorList>
    </citation>
    <scope>NUCLEOTIDE SEQUENCE [LARGE SCALE GENOMIC DNA]</scope>
    <source>
        <strain evidence="1 2">WL48A</strain>
    </source>
</reference>
<dbReference type="EMBL" id="JBFNXQ010000010">
    <property type="protein sequence ID" value="MEX5717811.1"/>
    <property type="molecule type" value="Genomic_DNA"/>
</dbReference>
<dbReference type="RefSeq" id="WP_369204038.1">
    <property type="nucleotide sequence ID" value="NZ_JBFNXQ010000010.1"/>
</dbReference>
<organism evidence="1 2">
    <name type="scientific">Geodermatophilus maliterrae</name>
    <dbReference type="NCBI Taxonomy" id="3162531"/>
    <lineage>
        <taxon>Bacteria</taxon>
        <taxon>Bacillati</taxon>
        <taxon>Actinomycetota</taxon>
        <taxon>Actinomycetes</taxon>
        <taxon>Geodermatophilales</taxon>
        <taxon>Geodermatophilaceae</taxon>
        <taxon>Geodermatophilus</taxon>
    </lineage>
</organism>
<keyword evidence="2" id="KW-1185">Reference proteome</keyword>
<proteinExistence type="predicted"/>
<dbReference type="Proteomes" id="UP001560045">
    <property type="component" value="Unassembled WGS sequence"/>
</dbReference>
<sequence>MVVEVALAVAGPAGEVSATVRGAHVAADVLTRTVIVPLCLASLLTGVVQSLGRRPA</sequence>
<gene>
    <name evidence="1" type="ORF">ABQ292_05440</name>
</gene>
<accession>A0ABV3XBI2</accession>
<comment type="caution">
    <text evidence="1">The sequence shown here is derived from an EMBL/GenBank/DDBJ whole genome shotgun (WGS) entry which is preliminary data.</text>
</comment>
<evidence type="ECO:0000313" key="2">
    <source>
        <dbReference type="Proteomes" id="UP001560045"/>
    </source>
</evidence>
<name>A0ABV3XBI2_9ACTN</name>